<dbReference type="Gene3D" id="3.30.1490.20">
    <property type="entry name" value="ATP-grasp fold, A domain"/>
    <property type="match status" value="1"/>
</dbReference>
<sequence length="365" mass="42028">MVAKENLDLYYKNARDLHLPAVYSSDLEVVRIYLGKRNYYFMATITPFNDVGSSFLAKNKYLLNRTLEQARFPVPKAVGISKEQFIHCSLDELIHGLNFPLVVKPLRDTGRGKDVLCNIRDIKTLSEYLAKCFQYYGAMQVEEFHTDLKEYRVLLFRGKVIGVVERFPARVIGDGQHTIAELIDLTNEERAKKIQTQRHITHRPLVIDEEYESCLKEQQLTVDSIIPKGKTIRLCYTVNTGRGGDIFSHGKKIHPENAKYLRKVANQTGLNYVGLDVLCEDINQPFSKTKWLILEANFNPDITLHEVPSQGKAVNVTRKVLKHLIYRHPVSYLYHLYTKEKFSIYAKMILVIAGLILLMKLIKIV</sequence>
<dbReference type="HOGENOM" id="CLU_065785_0_0_6"/>
<reference evidence="5" key="2">
    <citation type="submission" date="2014-09" db="EMBL/GenBank/DDBJ databases">
        <authorList>
            <person name="GOMEZ-VALERO Laura"/>
        </authorList>
    </citation>
    <scope>NUCLEOTIDE SEQUENCE</scope>
    <source>
        <strain evidence="5">ATCC33218</strain>
    </source>
</reference>
<keyword evidence="8" id="KW-1185">Reference proteome</keyword>
<organism evidence="5 7">
    <name type="scientific">Legionella micdadei</name>
    <name type="common">Tatlockia micdadei</name>
    <dbReference type="NCBI Taxonomy" id="451"/>
    <lineage>
        <taxon>Bacteria</taxon>
        <taxon>Pseudomonadati</taxon>
        <taxon>Pseudomonadota</taxon>
        <taxon>Gammaproteobacteria</taxon>
        <taxon>Legionellales</taxon>
        <taxon>Legionellaceae</taxon>
        <taxon>Legionella</taxon>
    </lineage>
</organism>
<keyword evidence="2" id="KW-0547">Nucleotide-binding</keyword>
<keyword evidence="3" id="KW-1133">Transmembrane helix</keyword>
<dbReference type="GO" id="GO:0009432">
    <property type="term" value="P:SOS response"/>
    <property type="evidence" value="ECO:0007669"/>
    <property type="project" value="TreeGrafter"/>
</dbReference>
<dbReference type="GO" id="GO:0018169">
    <property type="term" value="F:ribosomal S6-glutamic acid ligase activity"/>
    <property type="evidence" value="ECO:0007669"/>
    <property type="project" value="TreeGrafter"/>
</dbReference>
<feature type="domain" description="ATP-grasp" evidence="4">
    <location>
        <begin position="64"/>
        <end position="325"/>
    </location>
</feature>
<dbReference type="PANTHER" id="PTHR21621">
    <property type="entry name" value="RIBOSOMAL PROTEIN S6 MODIFICATION PROTEIN"/>
    <property type="match status" value="1"/>
</dbReference>
<dbReference type="InterPro" id="IPR011761">
    <property type="entry name" value="ATP-grasp"/>
</dbReference>
<accession>A0A098GDN1</accession>
<keyword evidence="3" id="KW-0812">Transmembrane</keyword>
<dbReference type="KEGG" id="tmc:LMI_0180"/>
<evidence type="ECO:0000256" key="1">
    <source>
        <dbReference type="ARBA" id="ARBA00023211"/>
    </source>
</evidence>
<dbReference type="GO" id="GO:0005737">
    <property type="term" value="C:cytoplasm"/>
    <property type="evidence" value="ECO:0007669"/>
    <property type="project" value="TreeGrafter"/>
</dbReference>
<evidence type="ECO:0000256" key="2">
    <source>
        <dbReference type="PROSITE-ProRule" id="PRU00409"/>
    </source>
</evidence>
<dbReference type="Proteomes" id="UP000182998">
    <property type="component" value="Unassembled WGS sequence"/>
</dbReference>
<dbReference type="PROSITE" id="PS50975">
    <property type="entry name" value="ATP_GRASP"/>
    <property type="match status" value="1"/>
</dbReference>
<protein>
    <submittedName>
        <fullName evidence="6">Cyanophycin synthetase</fullName>
    </submittedName>
    <submittedName>
        <fullName evidence="5">Putative UDP-N-acetylmuramyl tripeptide synthase</fullName>
    </submittedName>
</protein>
<dbReference type="InterPro" id="IPR013815">
    <property type="entry name" value="ATP_grasp_subdomain_1"/>
</dbReference>
<dbReference type="OrthoDB" id="9803907at2"/>
<dbReference type="Proteomes" id="UP000032414">
    <property type="component" value="Chromosome I"/>
</dbReference>
<evidence type="ECO:0000256" key="3">
    <source>
        <dbReference type="SAM" id="Phobius"/>
    </source>
</evidence>
<evidence type="ECO:0000313" key="6">
    <source>
        <dbReference type="EMBL" id="SCX93237.1"/>
    </source>
</evidence>
<dbReference type="EMBL" id="LN614830">
    <property type="protein sequence ID" value="CEG59546.1"/>
    <property type="molecule type" value="Genomic_DNA"/>
</dbReference>
<name>A0A098GDN1_LEGMI</name>
<feature type="transmembrane region" description="Helical" evidence="3">
    <location>
        <begin position="344"/>
        <end position="362"/>
    </location>
</feature>
<reference evidence="7" key="1">
    <citation type="submission" date="2014-09" db="EMBL/GenBank/DDBJ databases">
        <authorList>
            <person name="Gomez-Valero L."/>
        </authorList>
    </citation>
    <scope>NUCLEOTIDE SEQUENCE [LARGE SCALE GENOMIC DNA]</scope>
    <source>
        <strain evidence="7">ATCC33218</strain>
    </source>
</reference>
<dbReference type="EMBL" id="FMVN01000002">
    <property type="protein sequence ID" value="SCX93237.1"/>
    <property type="molecule type" value="Genomic_DNA"/>
</dbReference>
<reference evidence="6 8" key="3">
    <citation type="submission" date="2016-10" db="EMBL/GenBank/DDBJ databases">
        <authorList>
            <person name="Varghese N."/>
            <person name="Submissions S."/>
        </authorList>
    </citation>
    <scope>NUCLEOTIDE SEQUENCE [LARGE SCALE GENOMIC DNA]</scope>
    <source>
        <strain evidence="6 8">ATCC 33218</strain>
    </source>
</reference>
<evidence type="ECO:0000313" key="8">
    <source>
        <dbReference type="Proteomes" id="UP000182998"/>
    </source>
</evidence>
<evidence type="ECO:0000259" key="4">
    <source>
        <dbReference type="PROSITE" id="PS50975"/>
    </source>
</evidence>
<keyword evidence="3" id="KW-0472">Membrane</keyword>
<dbReference type="STRING" id="451.B6N58_00845"/>
<dbReference type="PANTHER" id="PTHR21621:SF0">
    <property type="entry name" value="BETA-CITRYLGLUTAMATE SYNTHASE B-RELATED"/>
    <property type="match status" value="1"/>
</dbReference>
<dbReference type="GO" id="GO:0005524">
    <property type="term" value="F:ATP binding"/>
    <property type="evidence" value="ECO:0007669"/>
    <property type="project" value="UniProtKB-UniRule"/>
</dbReference>
<dbReference type="SUPFAM" id="SSF56059">
    <property type="entry name" value="Glutathione synthetase ATP-binding domain-like"/>
    <property type="match status" value="1"/>
</dbReference>
<dbReference type="Gene3D" id="3.30.470.20">
    <property type="entry name" value="ATP-grasp fold, B domain"/>
    <property type="match status" value="1"/>
</dbReference>
<evidence type="ECO:0000313" key="7">
    <source>
        <dbReference type="Proteomes" id="UP000032414"/>
    </source>
</evidence>
<keyword evidence="1" id="KW-0464">Manganese</keyword>
<evidence type="ECO:0000313" key="5">
    <source>
        <dbReference type="EMBL" id="CEG59546.1"/>
    </source>
</evidence>
<dbReference type="AlphaFoldDB" id="A0A098GDN1"/>
<proteinExistence type="predicted"/>
<keyword evidence="2" id="KW-0067">ATP-binding</keyword>
<dbReference type="PATRIC" id="fig|451.8.peg.664"/>
<dbReference type="GO" id="GO:0046872">
    <property type="term" value="F:metal ion binding"/>
    <property type="evidence" value="ECO:0007669"/>
    <property type="project" value="InterPro"/>
</dbReference>
<dbReference type="RefSeq" id="WP_052679402.1">
    <property type="nucleotide sequence ID" value="NZ_CP020614.1"/>
</dbReference>
<gene>
    <name evidence="5" type="ORF">LMI_0180</name>
    <name evidence="6" type="ORF">SAMN02982997_00413</name>
</gene>